<dbReference type="Proteomes" id="UP001595816">
    <property type="component" value="Unassembled WGS sequence"/>
</dbReference>
<evidence type="ECO:0000313" key="3">
    <source>
        <dbReference type="Proteomes" id="UP001595816"/>
    </source>
</evidence>
<name>A0ABV8LXU4_9ACTN</name>
<reference evidence="3" key="1">
    <citation type="journal article" date="2019" name="Int. J. Syst. Evol. Microbiol.">
        <title>The Global Catalogue of Microorganisms (GCM) 10K type strain sequencing project: providing services to taxonomists for standard genome sequencing and annotation.</title>
        <authorList>
            <consortium name="The Broad Institute Genomics Platform"/>
            <consortium name="The Broad Institute Genome Sequencing Center for Infectious Disease"/>
            <person name="Wu L."/>
            <person name="Ma J."/>
        </authorList>
    </citation>
    <scope>NUCLEOTIDE SEQUENCE [LARGE SCALE GENOMIC DNA]</scope>
    <source>
        <strain evidence="3">CGMCC 4.7289</strain>
    </source>
</reference>
<proteinExistence type="predicted"/>
<evidence type="ECO:0000259" key="1">
    <source>
        <dbReference type="SMART" id="SM00530"/>
    </source>
</evidence>
<dbReference type="RefSeq" id="WP_253763601.1">
    <property type="nucleotide sequence ID" value="NZ_JAMZDZ010000001.1"/>
</dbReference>
<comment type="caution">
    <text evidence="2">The sequence shown here is derived from an EMBL/GenBank/DDBJ whole genome shotgun (WGS) entry which is preliminary data.</text>
</comment>
<organism evidence="2 3">
    <name type="scientific">Hamadaea flava</name>
    <dbReference type="NCBI Taxonomy" id="1742688"/>
    <lineage>
        <taxon>Bacteria</taxon>
        <taxon>Bacillati</taxon>
        <taxon>Actinomycetota</taxon>
        <taxon>Actinomycetes</taxon>
        <taxon>Micromonosporales</taxon>
        <taxon>Micromonosporaceae</taxon>
        <taxon>Hamadaea</taxon>
    </lineage>
</organism>
<dbReference type="EMBL" id="JBHSAY010000027">
    <property type="protein sequence ID" value="MFC4135902.1"/>
    <property type="molecule type" value="Genomic_DNA"/>
</dbReference>
<evidence type="ECO:0000313" key="2">
    <source>
        <dbReference type="EMBL" id="MFC4135902.1"/>
    </source>
</evidence>
<gene>
    <name evidence="2" type="ORF">ACFOZ4_35305</name>
</gene>
<sequence length="225" mass="24728">MAARLRDLRLGAGQPTYRRLSRQAGYSAATLARAASGHSMPTLEVTLAFARACGADPEPWRQFWLNAMTQQYRADAPQAVAMANTRILARQPWTPEPVADGADPEQAGCAANAITAHAERVSLIDKRIIIGTIEIRHSVVDHAAWVRFEGFHSIEHLASLHHLEIDLAIVRDADNFEKRARMDYAFDVHWSDLLLTSGGPLQGSVRVYIDGQIAADHLTDAVTLS</sequence>
<dbReference type="InterPro" id="IPR010982">
    <property type="entry name" value="Lambda_DNA-bd_dom_sf"/>
</dbReference>
<keyword evidence="3" id="KW-1185">Reference proteome</keyword>
<dbReference type="Pfam" id="PF13560">
    <property type="entry name" value="HTH_31"/>
    <property type="match status" value="1"/>
</dbReference>
<accession>A0ABV8LXU4</accession>
<protein>
    <submittedName>
        <fullName evidence="2">Helix-turn-helix domain-containing protein</fullName>
    </submittedName>
</protein>
<feature type="domain" description="HTH cro/C1-type" evidence="1">
    <location>
        <begin position="4"/>
        <end position="60"/>
    </location>
</feature>
<dbReference type="InterPro" id="IPR001387">
    <property type="entry name" value="Cro/C1-type_HTH"/>
</dbReference>
<dbReference type="Gene3D" id="1.10.260.40">
    <property type="entry name" value="lambda repressor-like DNA-binding domains"/>
    <property type="match status" value="1"/>
</dbReference>
<dbReference type="SMART" id="SM00530">
    <property type="entry name" value="HTH_XRE"/>
    <property type="match status" value="1"/>
</dbReference>
<dbReference type="SUPFAM" id="SSF47413">
    <property type="entry name" value="lambda repressor-like DNA-binding domains"/>
    <property type="match status" value="1"/>
</dbReference>